<sequence length="181" mass="18377">MTDVPAGKVSELLKKFQGGGAPLMPGGPPPPKTTPKPETGSPAQADGHENPSSSAATAEPAQTEGDGEEGSSSGRIAALKDKLSRKAGFGFIPNPDDKPLPPPVSKRAAREQSAAAAAALVAVGAGESAEKNGTGAVHEQPKANGKDGTLTHAQLDRPSTLHIKKKTNTTDMVLAESTVEF</sequence>
<organism evidence="2 3">
    <name type="scientific">Vitrella brassicaformis (strain CCMP3155)</name>
    <dbReference type="NCBI Taxonomy" id="1169540"/>
    <lineage>
        <taxon>Eukaryota</taxon>
        <taxon>Sar</taxon>
        <taxon>Alveolata</taxon>
        <taxon>Colpodellida</taxon>
        <taxon>Vitrellaceae</taxon>
        <taxon>Vitrella</taxon>
    </lineage>
</organism>
<dbReference type="VEuPathDB" id="CryptoDB:Vbra_13781"/>
<dbReference type="Proteomes" id="UP000041254">
    <property type="component" value="Unassembled WGS sequence"/>
</dbReference>
<protein>
    <submittedName>
        <fullName evidence="2">Uncharacterized protein</fullName>
    </submittedName>
</protein>
<gene>
    <name evidence="2" type="ORF">Vbra_13781</name>
</gene>
<dbReference type="EMBL" id="CDMY01000337">
    <property type="protein sequence ID" value="CEM03280.1"/>
    <property type="molecule type" value="Genomic_DNA"/>
</dbReference>
<feature type="region of interest" description="Disordered" evidence="1">
    <location>
        <begin position="126"/>
        <end position="156"/>
    </location>
</feature>
<feature type="compositionally biased region" description="Pro residues" evidence="1">
    <location>
        <begin position="25"/>
        <end position="34"/>
    </location>
</feature>
<evidence type="ECO:0000256" key="1">
    <source>
        <dbReference type="SAM" id="MobiDB-lite"/>
    </source>
</evidence>
<proteinExistence type="predicted"/>
<evidence type="ECO:0000313" key="3">
    <source>
        <dbReference type="Proteomes" id="UP000041254"/>
    </source>
</evidence>
<dbReference type="AlphaFoldDB" id="A0A0G4EXY9"/>
<reference evidence="2 3" key="1">
    <citation type="submission" date="2014-11" db="EMBL/GenBank/DDBJ databases">
        <authorList>
            <person name="Zhu J."/>
            <person name="Qi W."/>
            <person name="Song R."/>
        </authorList>
    </citation>
    <scope>NUCLEOTIDE SEQUENCE [LARGE SCALE GENOMIC DNA]</scope>
</reference>
<evidence type="ECO:0000313" key="2">
    <source>
        <dbReference type="EMBL" id="CEM03280.1"/>
    </source>
</evidence>
<name>A0A0G4EXY9_VITBC</name>
<keyword evidence="3" id="KW-1185">Reference proteome</keyword>
<dbReference type="InParanoid" id="A0A0G4EXY9"/>
<accession>A0A0G4EXY9</accession>
<feature type="region of interest" description="Disordered" evidence="1">
    <location>
        <begin position="1"/>
        <end position="112"/>
    </location>
</feature>